<dbReference type="PROSITE" id="PS50096">
    <property type="entry name" value="IQ"/>
    <property type="match status" value="2"/>
</dbReference>
<dbReference type="Gene3D" id="1.25.40.10">
    <property type="entry name" value="Tetratricopeptide repeat domain"/>
    <property type="match status" value="1"/>
</dbReference>
<dbReference type="OrthoDB" id="250126at2759"/>
<dbReference type="Gene3D" id="1.20.5.190">
    <property type="match status" value="1"/>
</dbReference>
<feature type="compositionally biased region" description="Basic and acidic residues" evidence="2">
    <location>
        <begin position="585"/>
        <end position="595"/>
    </location>
</feature>
<keyword evidence="1" id="KW-0175">Coiled coil</keyword>
<gene>
    <name evidence="3" type="ORF">TRSC58_02876</name>
</gene>
<protein>
    <recommendedName>
        <fullName evidence="5">IQ calmodulin-binding protein</fullName>
    </recommendedName>
</protein>
<evidence type="ECO:0008006" key="5">
    <source>
        <dbReference type="Google" id="ProtNLM"/>
    </source>
</evidence>
<organism evidence="3 4">
    <name type="scientific">Trypanosoma rangeli SC58</name>
    <dbReference type="NCBI Taxonomy" id="429131"/>
    <lineage>
        <taxon>Eukaryota</taxon>
        <taxon>Discoba</taxon>
        <taxon>Euglenozoa</taxon>
        <taxon>Kinetoplastea</taxon>
        <taxon>Metakinetoplastina</taxon>
        <taxon>Trypanosomatida</taxon>
        <taxon>Trypanosomatidae</taxon>
        <taxon>Trypanosoma</taxon>
        <taxon>Herpetosoma</taxon>
    </lineage>
</organism>
<proteinExistence type="predicted"/>
<accession>A0A061J5H5</accession>
<feature type="compositionally biased region" description="Acidic residues" evidence="2">
    <location>
        <begin position="596"/>
        <end position="606"/>
    </location>
</feature>
<comment type="caution">
    <text evidence="3">The sequence shown here is derived from an EMBL/GenBank/DDBJ whole genome shotgun (WGS) entry which is preliminary data.</text>
</comment>
<dbReference type="SMART" id="SM00015">
    <property type="entry name" value="IQ"/>
    <property type="match status" value="5"/>
</dbReference>
<evidence type="ECO:0000256" key="2">
    <source>
        <dbReference type="SAM" id="MobiDB-lite"/>
    </source>
</evidence>
<sequence length="1251" mass="142786">MHGVTYPRVAGQRRRPLENGTVHLPPLDTPRQTFTQGNNKKRMFEVGKSSALKGRSIGIGSTTRRSINRPGKEVAVPVDKVMEMNKKSIALMKDGKMKASYDMLQTALAAAEAGVRRFPTFLKESNPEVQEQREAWLLAFAATLSNLGCLQRRDNQLCEAIRYLQDAHNVESQVFGRPSCSTMVNLSAVLLELGSTEEALAISRDCALASEQSDPMLHTIALHNYGVTLSQHASEEMRQSAVPVLMKALRQAQLHLGEEHPTTMLIRQHCGMTLQKPPEESGTYKVANAAFLTQSYREQPKQLLASNERLPPLVPAPIHLQEAKEAVQSLNYGDIPLFGESHASSYTESKKEAKSTPRSSQPETDLKCQPVTSYGRGKDELPEGLSTRRSSPNEPVVAFFEKTAEQTLAGQYSSVVTILTAFGSCSTEQSVEEEEEEIEKKAQCDLDIDGDDDGKRCMSLKVATLTLREGMEESDVVCGLLEHAEESREGSGANSDARGGAGEDAEPSKEEEEGKCNEAAMEPPTLDVTQRPATSTIPGGFFVIGAQAKQPEFSYYRFAPLEASLLAKASSGEQNVATTGASTLKLEKEKSLKPAEDEEDEEEEEEHEMYGFEHKEIHGGEKQYVPTPKKAIAKKREVFVKLIGVNPTTRREENIRQERLEEELLRSRLRKEAEEKAQKEHFERTLTAIVSRTRDRAVRKIQYMWCMWWNSVGKRRRELLIKRTEEKARRERLRQALLEHERQVEEQRRQKRMSKKKSGVEAIPSVFSCGKKWLSRTLCVRYLARRGISREDKKEAFFVLQLSKIQALWRGHHVRLQMRDKRAARAQKRRCNEQLEREVYAAMVIQMCVRRRLARKAREKNIIEHYGPPAIKIQRWVHTVMPRRRGLGLDKVTKWRKQYSARLIQHAWRGYLCRLAYFMEKLRYKLDEDRRHERVASSVLQRVGRGFICRSLIARQWRKKTCLCTTVHLLEWRDGGLGGKRDAIPTPPPPAVTYVPTPVEEVNAIAKLEREKYHIGLFVDVLAKRHCTEWKEALRLRPFEVLRRRAHENHLCELELNAFRRERAAVKIQREFRQWLRIRDSPFRDKALLLIGRGDYQVLEYGRKIDRIRHTREQEAGRAIFGDQVAPMREARAAAQAELQEVYPLVRTHVPQDKVRSLVERREIENELQRDEHLITQQLHADALIQRRESRLRRAIEAGIISSQDGLIQKKVSTVNAYVHISAMKSFGSSAGIGGGAMLFAEKKRRQLQGE</sequence>
<reference evidence="3 4" key="1">
    <citation type="submission" date="2013-07" db="EMBL/GenBank/DDBJ databases">
        <authorList>
            <person name="Stoco P.H."/>
            <person name="Wagner G."/>
            <person name="Gerber A."/>
            <person name="Zaha A."/>
            <person name="Thompson C."/>
            <person name="Bartholomeu D.C."/>
            <person name="Luckemeyer D.D."/>
            <person name="Bahia D."/>
            <person name="Loreto E."/>
            <person name="Prestes E.B."/>
            <person name="Lima F.M."/>
            <person name="Rodrigues-Luiz G."/>
            <person name="Vallejo G.A."/>
            <person name="Filho J.F."/>
            <person name="Monteiro K.M."/>
            <person name="Tyler K.M."/>
            <person name="de Almeida L.G."/>
            <person name="Ortiz M.F."/>
            <person name="Siervo M.A."/>
            <person name="de Moraes M.H."/>
            <person name="Cunha O.L."/>
            <person name="Mendonca-Neto R."/>
            <person name="Silva R."/>
            <person name="Teixeira S.M."/>
            <person name="Murta S.M."/>
            <person name="Sincero T.C."/>
            <person name="Mendes T.A."/>
            <person name="Urmenyi T.P."/>
            <person name="Silva V.G."/>
            <person name="da Rocha W.D."/>
            <person name="Andersson B."/>
            <person name="Romanha A.J."/>
            <person name="Steindel M."/>
            <person name="de Vasconcelos A.T."/>
            <person name="Grisard E.C."/>
        </authorList>
    </citation>
    <scope>NUCLEOTIDE SEQUENCE [LARGE SCALE GENOMIC DNA]</scope>
    <source>
        <strain evidence="3 4">SC58</strain>
    </source>
</reference>
<feature type="compositionally biased region" description="Polar residues" evidence="2">
    <location>
        <begin position="571"/>
        <end position="582"/>
    </location>
</feature>
<feature type="region of interest" description="Disordered" evidence="2">
    <location>
        <begin position="569"/>
        <end position="606"/>
    </location>
</feature>
<dbReference type="EMBL" id="AUPL01002876">
    <property type="protein sequence ID" value="ESL09401.1"/>
    <property type="molecule type" value="Genomic_DNA"/>
</dbReference>
<feature type="region of interest" description="Disordered" evidence="2">
    <location>
        <begin position="344"/>
        <end position="392"/>
    </location>
</feature>
<feature type="coiled-coil region" evidence="1">
    <location>
        <begin position="716"/>
        <end position="757"/>
    </location>
</feature>
<feature type="compositionally biased region" description="Basic and acidic residues" evidence="2">
    <location>
        <begin position="506"/>
        <end position="516"/>
    </location>
</feature>
<dbReference type="InterPro" id="IPR000048">
    <property type="entry name" value="IQ_motif_EF-hand-BS"/>
</dbReference>
<name>A0A061J5H5_TRYRA</name>
<feature type="region of interest" description="Disordered" evidence="2">
    <location>
        <begin position="1"/>
        <end position="22"/>
    </location>
</feature>
<dbReference type="VEuPathDB" id="TriTrypDB:TRSC58_02876"/>
<evidence type="ECO:0000256" key="1">
    <source>
        <dbReference type="SAM" id="Coils"/>
    </source>
</evidence>
<keyword evidence="4" id="KW-1185">Reference proteome</keyword>
<dbReference type="Proteomes" id="UP000031737">
    <property type="component" value="Unassembled WGS sequence"/>
</dbReference>
<dbReference type="SUPFAM" id="SSF48452">
    <property type="entry name" value="TPR-like"/>
    <property type="match status" value="1"/>
</dbReference>
<dbReference type="InterPro" id="IPR011990">
    <property type="entry name" value="TPR-like_helical_dom_sf"/>
</dbReference>
<dbReference type="AlphaFoldDB" id="A0A061J5H5"/>
<evidence type="ECO:0000313" key="4">
    <source>
        <dbReference type="Proteomes" id="UP000031737"/>
    </source>
</evidence>
<evidence type="ECO:0000313" key="3">
    <source>
        <dbReference type="EMBL" id="ESL09401.1"/>
    </source>
</evidence>
<feature type="region of interest" description="Disordered" evidence="2">
    <location>
        <begin position="484"/>
        <end position="533"/>
    </location>
</feature>